<accession>A0ABS3FM34</accession>
<dbReference type="Pfam" id="PF08852">
    <property type="entry name" value="DUF1822"/>
    <property type="match status" value="1"/>
</dbReference>
<organism evidence="1 2">
    <name type="scientific">Phormidium pseudopriestleyi FRX01</name>
    <dbReference type="NCBI Taxonomy" id="1759528"/>
    <lineage>
        <taxon>Bacteria</taxon>
        <taxon>Bacillati</taxon>
        <taxon>Cyanobacteriota</taxon>
        <taxon>Cyanophyceae</taxon>
        <taxon>Oscillatoriophycideae</taxon>
        <taxon>Oscillatoriales</taxon>
        <taxon>Oscillatoriaceae</taxon>
        <taxon>Phormidium</taxon>
    </lineage>
</organism>
<keyword evidence="2" id="KW-1185">Reference proteome</keyword>
<sequence>MGTTIQTSSKDRLEKAWQALQAAQDLQEDRLRFGLDHVNLYVEDVEGDWIETWGEGQQWQNPVNLGKWFQERFEPGWQAIDEVFCPKKDSLALIRETAGVKRAKTLQLGHENSPHRPIALIVTIKAESHGETGVLVQVYPTGDRPELPAGLQLTLLSHHGDRLHEVIARNADSGLQMELSGQPGERYSIQVTLERDRVTEEFVI</sequence>
<name>A0ABS3FM34_9CYAN</name>
<proteinExistence type="predicted"/>
<comment type="caution">
    <text evidence="1">The sequence shown here is derived from an EMBL/GenBank/DDBJ whole genome shotgun (WGS) entry which is preliminary data.</text>
</comment>
<protein>
    <submittedName>
        <fullName evidence="1">DUF1822 family protein</fullName>
    </submittedName>
</protein>
<evidence type="ECO:0000313" key="2">
    <source>
        <dbReference type="Proteomes" id="UP000664844"/>
    </source>
</evidence>
<dbReference type="InterPro" id="IPR014951">
    <property type="entry name" value="DUF1822"/>
</dbReference>
<dbReference type="Proteomes" id="UP000664844">
    <property type="component" value="Unassembled WGS sequence"/>
</dbReference>
<evidence type="ECO:0000313" key="1">
    <source>
        <dbReference type="EMBL" id="MBO0348157.1"/>
    </source>
</evidence>
<dbReference type="EMBL" id="JAFLQW010000081">
    <property type="protein sequence ID" value="MBO0348157.1"/>
    <property type="molecule type" value="Genomic_DNA"/>
</dbReference>
<dbReference type="RefSeq" id="WP_207086722.1">
    <property type="nucleotide sequence ID" value="NZ_JAFLQW010000081.1"/>
</dbReference>
<reference evidence="1 2" key="1">
    <citation type="submission" date="2021-03" db="EMBL/GenBank/DDBJ databases">
        <title>Metabolic Capacity of the Antarctic Cyanobacterium Phormidium pseudopriestleyi that Sustains Oxygenic Photosynthesis in the Presence of Hydrogen Sulfide.</title>
        <authorList>
            <person name="Lumian J.E."/>
            <person name="Jungblut A.D."/>
            <person name="Dillon M.L."/>
            <person name="Hawes I."/>
            <person name="Doran P.T."/>
            <person name="Mackey T.J."/>
            <person name="Dick G.J."/>
            <person name="Grettenberger C.L."/>
            <person name="Sumner D.Y."/>
        </authorList>
    </citation>
    <scope>NUCLEOTIDE SEQUENCE [LARGE SCALE GENOMIC DNA]</scope>
    <source>
        <strain evidence="1 2">FRX01</strain>
    </source>
</reference>
<gene>
    <name evidence="1" type="ORF">J0895_03375</name>
</gene>